<dbReference type="Proteomes" id="UP000027153">
    <property type="component" value="Unassembled WGS sequence"/>
</dbReference>
<feature type="coiled-coil region" evidence="1">
    <location>
        <begin position="366"/>
        <end position="404"/>
    </location>
</feature>
<gene>
    <name evidence="2" type="ORF">ANME2D_00883</name>
</gene>
<organism evidence="2 3">
    <name type="scientific">Candidatus Methanoperedens nitratireducens</name>
    <dbReference type="NCBI Taxonomy" id="1392998"/>
    <lineage>
        <taxon>Archaea</taxon>
        <taxon>Methanobacteriati</taxon>
        <taxon>Methanobacteriota</taxon>
        <taxon>Stenosarchaea group</taxon>
        <taxon>Methanomicrobia</taxon>
        <taxon>Methanosarcinales</taxon>
        <taxon>ANME-2 cluster</taxon>
        <taxon>Candidatus Methanoperedentaceae</taxon>
        <taxon>Candidatus Methanoperedens</taxon>
    </lineage>
</organism>
<sequence length="480" mass="55248">MPELNRSQLSNIELILKITEDFSHDAEIDFKYSSPDKKTLVIESGHQPNFLPHAGLLKKIFMLHLCRKRANDKGRDAIALFGFSDYNLCTTKLLTQNKFPAFNKLGYERLGFKITERDVWKRFDYLMKPTEDEWERAVQKISSHYKRYPITPDTELRLTDIIETLEDCYKRAKNFSDINAFFISKISNKLALNVSFFRYSDIQRKGIFIERWNDIISDPGQYNSIYNSSIEHHHLDIPLCDTDSLPFWYHCPCGAKVQVMLNQGYATGICRICTKKHEIDLNKLKDVFKDLSPNAVARNVIFSEGMGTHIFISGTGGWLEYSKISDNISRRYGFNLPVTISWKGRDYYTGPAHEAALTELARICGIKRANILIEDITRTIKDKRKELEERAADAREKGKKNEIKKYDGDHKNISTSIDISKAIFTSTPSFIDILVSQGIKKIGESWIQTLDENNDGSVIIKDVVYDSEAFNIYKKIEGIV</sequence>
<accession>A0A062V005</accession>
<protein>
    <submittedName>
        <fullName evidence="2">Uncharacterized protein</fullName>
    </submittedName>
</protein>
<dbReference type="AlphaFoldDB" id="A0A062V005"/>
<evidence type="ECO:0000313" key="3">
    <source>
        <dbReference type="Proteomes" id="UP000027153"/>
    </source>
</evidence>
<reference evidence="2 3" key="1">
    <citation type="journal article" date="2013" name="Nature">
        <title>Anaerobic oxidation of methane coupled to nitrate reduction in a novel archaeal lineage.</title>
        <authorList>
            <person name="Haroon M.F."/>
            <person name="Hu S."/>
            <person name="Shi Y."/>
            <person name="Imelfort M."/>
            <person name="Keller J."/>
            <person name="Hugenholtz P."/>
            <person name="Yuan Z."/>
            <person name="Tyson G.W."/>
        </authorList>
    </citation>
    <scope>NUCLEOTIDE SEQUENCE [LARGE SCALE GENOMIC DNA]</scope>
    <source>
        <strain evidence="2 3">ANME-2d</strain>
    </source>
</reference>
<dbReference type="OrthoDB" id="148186at2157"/>
<proteinExistence type="predicted"/>
<dbReference type="EMBL" id="JMIY01000002">
    <property type="protein sequence ID" value="KCZ72456.1"/>
    <property type="molecule type" value="Genomic_DNA"/>
</dbReference>
<comment type="caution">
    <text evidence="2">The sequence shown here is derived from an EMBL/GenBank/DDBJ whole genome shotgun (WGS) entry which is preliminary data.</text>
</comment>
<keyword evidence="1" id="KW-0175">Coiled coil</keyword>
<evidence type="ECO:0000256" key="1">
    <source>
        <dbReference type="SAM" id="Coils"/>
    </source>
</evidence>
<keyword evidence="3" id="KW-1185">Reference proteome</keyword>
<name>A0A062V005_9EURY</name>
<evidence type="ECO:0000313" key="2">
    <source>
        <dbReference type="EMBL" id="KCZ72456.1"/>
    </source>
</evidence>
<dbReference type="RefSeq" id="WP_048089371.1">
    <property type="nucleotide sequence ID" value="NZ_JMIY01000002.1"/>
</dbReference>